<dbReference type="EnsemblMetazoa" id="CJA03635.1">
    <property type="protein sequence ID" value="CJA03635.1"/>
    <property type="gene ID" value="WBGene00122839"/>
</dbReference>
<feature type="signal peptide" evidence="1">
    <location>
        <begin position="1"/>
        <end position="18"/>
    </location>
</feature>
<dbReference type="GO" id="GO:0004867">
    <property type="term" value="F:serine-type endopeptidase inhibitor activity"/>
    <property type="evidence" value="ECO:0007669"/>
    <property type="project" value="InterPro"/>
</dbReference>
<accession>A0A8R1HMS0</accession>
<organism evidence="3 4">
    <name type="scientific">Caenorhabditis japonica</name>
    <dbReference type="NCBI Taxonomy" id="281687"/>
    <lineage>
        <taxon>Eukaryota</taxon>
        <taxon>Metazoa</taxon>
        <taxon>Ecdysozoa</taxon>
        <taxon>Nematoda</taxon>
        <taxon>Chromadorea</taxon>
        <taxon>Rhabditida</taxon>
        <taxon>Rhabditina</taxon>
        <taxon>Rhabditomorpha</taxon>
        <taxon>Rhabditoidea</taxon>
        <taxon>Rhabditidae</taxon>
        <taxon>Peloderinae</taxon>
        <taxon>Caenorhabditis</taxon>
    </lineage>
</organism>
<evidence type="ECO:0000259" key="2">
    <source>
        <dbReference type="PROSITE" id="PS50279"/>
    </source>
</evidence>
<dbReference type="AlphaFoldDB" id="A0A8R1HMS0"/>
<reference evidence="4" key="1">
    <citation type="submission" date="2010-08" db="EMBL/GenBank/DDBJ databases">
        <authorList>
            <consortium name="Caenorhabditis japonica Sequencing Consortium"/>
            <person name="Wilson R.K."/>
        </authorList>
    </citation>
    <scope>NUCLEOTIDE SEQUENCE [LARGE SCALE GENOMIC DNA]</scope>
    <source>
        <strain evidence="4">DF5081</strain>
    </source>
</reference>
<reference evidence="3" key="2">
    <citation type="submission" date="2022-06" db="UniProtKB">
        <authorList>
            <consortium name="EnsemblMetazoa"/>
        </authorList>
    </citation>
    <scope>IDENTIFICATION</scope>
    <source>
        <strain evidence="3">DF5081</strain>
    </source>
</reference>
<dbReference type="Proteomes" id="UP000005237">
    <property type="component" value="Unassembled WGS sequence"/>
</dbReference>
<protein>
    <submittedName>
        <fullName evidence="3">BPTI/Kunitz inhibitor domain-containing protein</fullName>
    </submittedName>
</protein>
<dbReference type="InterPro" id="IPR002223">
    <property type="entry name" value="Kunitz_BPTI"/>
</dbReference>
<keyword evidence="1" id="KW-0732">Signal</keyword>
<sequence>MFILAVLIQILVAIGVNCQPGCNSELFLGNSCSHGQNKTTIMWYFDSTLSFCYPYQFLGCDEGPNSFKSQDQCLESCKPADQFSCGGNTDADGVCFSPLDQSCKKGATCVMGGTVGFCCDKIIQDQWNEEHSPKCQSGSVAQIEQWFGKTPLIGRNCSHNFCPTGSRCIQQKWTAHCCV</sequence>
<dbReference type="PANTHER" id="PTHR47248">
    <property type="entry name" value="PROTEIN CBG06772"/>
    <property type="match status" value="1"/>
</dbReference>
<evidence type="ECO:0000256" key="1">
    <source>
        <dbReference type="SAM" id="SignalP"/>
    </source>
</evidence>
<name>A0A8R1HMS0_CAEJA</name>
<dbReference type="Pfam" id="PF00014">
    <property type="entry name" value="Kunitz_BPTI"/>
    <property type="match status" value="1"/>
</dbReference>
<dbReference type="SUPFAM" id="SSF57362">
    <property type="entry name" value="BPTI-like"/>
    <property type="match status" value="1"/>
</dbReference>
<dbReference type="PROSITE" id="PS50279">
    <property type="entry name" value="BPTI_KUNITZ_2"/>
    <property type="match status" value="1"/>
</dbReference>
<dbReference type="InterPro" id="IPR052861">
    <property type="entry name" value="BPTI/Kunitz_domain"/>
</dbReference>
<dbReference type="PANTHER" id="PTHR47248:SF8">
    <property type="entry name" value="BPTI_KUNITZ INHIBITOR DOMAIN-CONTAINING PROTEIN-RELATED"/>
    <property type="match status" value="1"/>
</dbReference>
<proteinExistence type="predicted"/>
<dbReference type="Gene3D" id="4.10.410.10">
    <property type="entry name" value="Pancreatic trypsin inhibitor Kunitz domain"/>
    <property type="match status" value="1"/>
</dbReference>
<dbReference type="OMA" id="CKPADQF"/>
<keyword evidence="4" id="KW-1185">Reference proteome</keyword>
<evidence type="ECO:0000313" key="4">
    <source>
        <dbReference type="Proteomes" id="UP000005237"/>
    </source>
</evidence>
<feature type="domain" description="BPTI/Kunitz inhibitor" evidence="2">
    <location>
        <begin position="22"/>
        <end position="77"/>
    </location>
</feature>
<dbReference type="SMART" id="SM00131">
    <property type="entry name" value="KU"/>
    <property type="match status" value="1"/>
</dbReference>
<feature type="chain" id="PRO_5035832433" evidence="1">
    <location>
        <begin position="19"/>
        <end position="179"/>
    </location>
</feature>
<evidence type="ECO:0000313" key="3">
    <source>
        <dbReference type="EnsemblMetazoa" id="CJA03635.1"/>
    </source>
</evidence>
<dbReference type="InterPro" id="IPR036880">
    <property type="entry name" value="Kunitz_BPTI_sf"/>
</dbReference>